<evidence type="ECO:0000313" key="3">
    <source>
        <dbReference type="EMBL" id="MDZ5758825.1"/>
    </source>
</evidence>
<accession>A0AAW9JQ90</accession>
<sequence>MKWRQSKFRFLKNCILYSGIFSMTILYSTELSTPAFADPVNESSQLIESQSEQEKYPTISGAVGPLNPLNPLNPEESVEPIDSVDRQKKAVEEKRSEPSEIELIHPESDLEGIPDGSKAIKITDLDDLHKNKKKKNVHLNQVYIDENMPLPSEPFPNGKGKKTTEMAYIEEVFSELSGVVFFGVKQR</sequence>
<dbReference type="EMBL" id="JAVBVO010000003">
    <property type="protein sequence ID" value="MDZ5758825.1"/>
    <property type="molecule type" value="Genomic_DNA"/>
</dbReference>
<organism evidence="3 4">
    <name type="scientific">Carnobacterium maltaromaticum</name>
    <name type="common">Carnobacterium piscicola</name>
    <dbReference type="NCBI Taxonomy" id="2751"/>
    <lineage>
        <taxon>Bacteria</taxon>
        <taxon>Bacillati</taxon>
        <taxon>Bacillota</taxon>
        <taxon>Bacilli</taxon>
        <taxon>Lactobacillales</taxon>
        <taxon>Carnobacteriaceae</taxon>
        <taxon>Carnobacterium</taxon>
    </lineage>
</organism>
<gene>
    <name evidence="3" type="ORF">RAK27_09185</name>
</gene>
<reference evidence="3" key="1">
    <citation type="submission" date="2023-08" db="EMBL/GenBank/DDBJ databases">
        <title>Genomic characterization of piscicolin 126 produced by Carnobacterium maltaromaticum CM22 strain isolated from salmon (Salmo salar).</title>
        <authorList>
            <person name="Gonzalez-Gragera E."/>
            <person name="Garcia-Lopez J.D."/>
            <person name="Teso-Perez C."/>
            <person name="Gimenez-Hernandez I."/>
            <person name="Peralta-Sanchez J.M."/>
            <person name="Valdivia E."/>
            <person name="Montalban-Lopez M."/>
            <person name="Martin-Platero A.M."/>
            <person name="Banos A."/>
            <person name="Martinez-Bueno M."/>
        </authorList>
    </citation>
    <scope>NUCLEOTIDE SEQUENCE</scope>
    <source>
        <strain evidence="3">CM22</strain>
    </source>
</reference>
<feature type="compositionally biased region" description="Basic and acidic residues" evidence="1">
    <location>
        <begin position="83"/>
        <end position="102"/>
    </location>
</feature>
<evidence type="ECO:0000313" key="4">
    <source>
        <dbReference type="Proteomes" id="UP001290462"/>
    </source>
</evidence>
<name>A0AAW9JQ90_CARML</name>
<feature type="signal peptide" evidence="2">
    <location>
        <begin position="1"/>
        <end position="37"/>
    </location>
</feature>
<feature type="compositionally biased region" description="Low complexity" evidence="1">
    <location>
        <begin position="65"/>
        <end position="74"/>
    </location>
</feature>
<keyword evidence="2" id="KW-0732">Signal</keyword>
<dbReference type="RefSeq" id="WP_322808928.1">
    <property type="nucleotide sequence ID" value="NZ_JAVBVO010000003.1"/>
</dbReference>
<feature type="chain" id="PRO_5043734797" evidence="2">
    <location>
        <begin position="38"/>
        <end position="187"/>
    </location>
</feature>
<proteinExistence type="predicted"/>
<feature type="region of interest" description="Disordered" evidence="1">
    <location>
        <begin position="42"/>
        <end position="102"/>
    </location>
</feature>
<comment type="caution">
    <text evidence="3">The sequence shown here is derived from an EMBL/GenBank/DDBJ whole genome shotgun (WGS) entry which is preliminary data.</text>
</comment>
<protein>
    <submittedName>
        <fullName evidence="3">Uncharacterized protein</fullName>
    </submittedName>
</protein>
<evidence type="ECO:0000256" key="2">
    <source>
        <dbReference type="SAM" id="SignalP"/>
    </source>
</evidence>
<dbReference type="Proteomes" id="UP001290462">
    <property type="component" value="Unassembled WGS sequence"/>
</dbReference>
<evidence type="ECO:0000256" key="1">
    <source>
        <dbReference type="SAM" id="MobiDB-lite"/>
    </source>
</evidence>
<dbReference type="AlphaFoldDB" id="A0AAW9JQ90"/>